<evidence type="ECO:0000313" key="2">
    <source>
        <dbReference type="EMBL" id="EJK44674.1"/>
    </source>
</evidence>
<dbReference type="AlphaFoldDB" id="K0R1C3"/>
<sequence>MLGSESLTTANRRQDDTSAAQADDATPTIPYRDSSDGFPNGHEDDDRTQFDGSSETETQEAGRLETNRESFLCSEWLKTRPYPLPEEESQAARRHVLVGGCGGDDPGSPSPPSGSAVVAVALSDDTKGGKTVIDESMYTWKAKDSKLPPYIRRKPEPLGAEFKTIHTFATFAGEILLHCGHILMTNSVQ</sequence>
<feature type="compositionally biased region" description="Low complexity" evidence="1">
    <location>
        <begin position="17"/>
        <end position="26"/>
    </location>
</feature>
<feature type="compositionally biased region" description="Polar residues" evidence="1">
    <location>
        <begin position="1"/>
        <end position="11"/>
    </location>
</feature>
<evidence type="ECO:0000313" key="3">
    <source>
        <dbReference type="Proteomes" id="UP000266841"/>
    </source>
</evidence>
<comment type="caution">
    <text evidence="2">The sequence shown here is derived from an EMBL/GenBank/DDBJ whole genome shotgun (WGS) entry which is preliminary data.</text>
</comment>
<dbReference type="Proteomes" id="UP000266841">
    <property type="component" value="Unassembled WGS sequence"/>
</dbReference>
<name>K0R1C3_THAOC</name>
<accession>K0R1C3</accession>
<feature type="region of interest" description="Disordered" evidence="1">
    <location>
        <begin position="1"/>
        <end position="67"/>
    </location>
</feature>
<keyword evidence="3" id="KW-1185">Reference proteome</keyword>
<reference evidence="2 3" key="1">
    <citation type="journal article" date="2012" name="Genome Biol.">
        <title>Genome and low-iron response of an oceanic diatom adapted to chronic iron limitation.</title>
        <authorList>
            <person name="Lommer M."/>
            <person name="Specht M."/>
            <person name="Roy A.S."/>
            <person name="Kraemer L."/>
            <person name="Andreson R."/>
            <person name="Gutowska M.A."/>
            <person name="Wolf J."/>
            <person name="Bergner S.V."/>
            <person name="Schilhabel M.B."/>
            <person name="Klostermeier U.C."/>
            <person name="Beiko R.G."/>
            <person name="Rosenstiel P."/>
            <person name="Hippler M."/>
            <person name="Laroche J."/>
        </authorList>
    </citation>
    <scope>NUCLEOTIDE SEQUENCE [LARGE SCALE GENOMIC DNA]</scope>
    <source>
        <strain evidence="2 3">CCMP1005</strain>
    </source>
</reference>
<proteinExistence type="predicted"/>
<organism evidence="2 3">
    <name type="scientific">Thalassiosira oceanica</name>
    <name type="common">Marine diatom</name>
    <dbReference type="NCBI Taxonomy" id="159749"/>
    <lineage>
        <taxon>Eukaryota</taxon>
        <taxon>Sar</taxon>
        <taxon>Stramenopiles</taxon>
        <taxon>Ochrophyta</taxon>
        <taxon>Bacillariophyta</taxon>
        <taxon>Coscinodiscophyceae</taxon>
        <taxon>Thalassiosirophycidae</taxon>
        <taxon>Thalassiosirales</taxon>
        <taxon>Thalassiosiraceae</taxon>
        <taxon>Thalassiosira</taxon>
    </lineage>
</organism>
<evidence type="ECO:0000256" key="1">
    <source>
        <dbReference type="SAM" id="MobiDB-lite"/>
    </source>
</evidence>
<dbReference type="EMBL" id="AGNL01049373">
    <property type="protein sequence ID" value="EJK44674.1"/>
    <property type="molecule type" value="Genomic_DNA"/>
</dbReference>
<protein>
    <submittedName>
        <fullName evidence="2">Uncharacterized protein</fullName>
    </submittedName>
</protein>
<gene>
    <name evidence="2" type="ORF">THAOC_36768</name>
</gene>